<evidence type="ECO:0000313" key="2">
    <source>
        <dbReference type="EMBL" id="KAF5842239.1"/>
    </source>
</evidence>
<dbReference type="Proteomes" id="UP000815325">
    <property type="component" value="Unassembled WGS sequence"/>
</dbReference>
<evidence type="ECO:0000313" key="3">
    <source>
        <dbReference type="Proteomes" id="UP000815325"/>
    </source>
</evidence>
<keyword evidence="3" id="KW-1185">Reference proteome</keyword>
<dbReference type="Pfam" id="PF07744">
    <property type="entry name" value="SPOC"/>
    <property type="match status" value="1"/>
</dbReference>
<proteinExistence type="predicted"/>
<feature type="domain" description="Spen paralogue and orthologue SPOC C-terminal" evidence="1">
    <location>
        <begin position="43"/>
        <end position="188"/>
    </location>
</feature>
<gene>
    <name evidence="2" type="ORF">DUNSADRAFT_8302</name>
</gene>
<dbReference type="InterPro" id="IPR012921">
    <property type="entry name" value="SPOC_C"/>
</dbReference>
<evidence type="ECO:0000259" key="1">
    <source>
        <dbReference type="Pfam" id="PF07744"/>
    </source>
</evidence>
<reference evidence="2" key="1">
    <citation type="submission" date="2017-08" db="EMBL/GenBank/DDBJ databases">
        <authorList>
            <person name="Polle J.E."/>
            <person name="Barry K."/>
            <person name="Cushman J."/>
            <person name="Schmutz J."/>
            <person name="Tran D."/>
            <person name="Hathwaick L.T."/>
            <person name="Yim W.C."/>
            <person name="Jenkins J."/>
            <person name="Mckie-Krisberg Z.M."/>
            <person name="Prochnik S."/>
            <person name="Lindquist E."/>
            <person name="Dockter R.B."/>
            <person name="Adam C."/>
            <person name="Molina H."/>
            <person name="Bunkerborg J."/>
            <person name="Jin E."/>
            <person name="Buchheim M."/>
            <person name="Magnuson J."/>
        </authorList>
    </citation>
    <scope>NUCLEOTIDE SEQUENCE</scope>
    <source>
        <strain evidence="2">CCAP 19/18</strain>
    </source>
</reference>
<protein>
    <recommendedName>
        <fullName evidence="1">Spen paralogue and orthologue SPOC C-terminal domain-containing protein</fullName>
    </recommendedName>
</protein>
<comment type="caution">
    <text evidence="2">The sequence shown here is derived from an EMBL/GenBank/DDBJ whole genome shotgun (WGS) entry which is preliminary data.</text>
</comment>
<accession>A0ABQ7H5U7</accession>
<organism evidence="2 3">
    <name type="scientific">Dunaliella salina</name>
    <name type="common">Green alga</name>
    <name type="synonym">Protococcus salinus</name>
    <dbReference type="NCBI Taxonomy" id="3046"/>
    <lineage>
        <taxon>Eukaryota</taxon>
        <taxon>Viridiplantae</taxon>
        <taxon>Chlorophyta</taxon>
        <taxon>core chlorophytes</taxon>
        <taxon>Chlorophyceae</taxon>
        <taxon>CS clade</taxon>
        <taxon>Chlamydomonadales</taxon>
        <taxon>Dunaliellaceae</taxon>
        <taxon>Dunaliella</taxon>
    </lineage>
</organism>
<sequence>MSIVGSASGLAQAADTSASAAAAAAAAAVAARLQAGSGSRRASWGGVLAKSGAPVCSMVCWEGPSASTGTEARGASGGFDPRTWPRTLDVRMRVDVHYVVNTVFAAAAPDARAVRWLQPMPGASTPEDEARLADFAAYLAGKGRAGVIKLDPSHPQPPSEAQSGTAAAAAAVAARCGPLALYLVPPSSPVCGALGVPWDGQQQQQLRQHGGRGVPPLLLALVVPQQAAPTGS</sequence>
<name>A0ABQ7H5U7_DUNSA</name>
<dbReference type="EMBL" id="MU069465">
    <property type="protein sequence ID" value="KAF5842239.1"/>
    <property type="molecule type" value="Genomic_DNA"/>
</dbReference>